<reference evidence="2 3" key="1">
    <citation type="submission" date="2018-02" db="EMBL/GenBank/DDBJ databases">
        <title>FDA/CDC Antimicrobial Resistant Isolate Bank Genome Sequencing.</title>
        <authorList>
            <person name="Benahmed F.H."/>
            <person name="Lutgring J.D."/>
            <person name="Yoo B."/>
            <person name="Machado M."/>
            <person name="Brown A."/>
            <person name="McAllister G."/>
            <person name="Perry A."/>
            <person name="Halpin A.L."/>
            <person name="Vavikolanu K."/>
            <person name="Ott S."/>
            <person name="Zhao X."/>
            <person name="Tallon L.J."/>
            <person name="Sadzewicz L."/>
            <person name="Aluvathingal J."/>
            <person name="Nadendla S."/>
            <person name="Voskania-kordi A."/>
            <person name="Simonyan V."/>
            <person name="Patel J."/>
            <person name="Shawar R.M."/>
        </authorList>
    </citation>
    <scope>NUCLEOTIDE SEQUENCE [LARGE SCALE GENOMIC DNA]</scope>
    <source>
        <strain evidence="2 3">AR_0356</strain>
    </source>
</reference>
<keyword evidence="3" id="KW-1185">Reference proteome</keyword>
<proteinExistence type="predicted"/>
<feature type="compositionally biased region" description="Basic and acidic residues" evidence="1">
    <location>
        <begin position="56"/>
        <end position="69"/>
    </location>
</feature>
<evidence type="ECO:0000256" key="1">
    <source>
        <dbReference type="SAM" id="MobiDB-lite"/>
    </source>
</evidence>
<sequence length="90" mass="10035">MNGKGRFYLSQPEHRGWNDEPSPGILQPRAGLAGNAPLPWLKALPQPPARHPRWTGTDRRDSGNSRCGREYGGSLSAEEKRALLEYLKVL</sequence>
<organism evidence="2 3">
    <name type="scientific">Pseudomonas paraeruginosa</name>
    <dbReference type="NCBI Taxonomy" id="2994495"/>
    <lineage>
        <taxon>Bacteria</taxon>
        <taxon>Pseudomonadati</taxon>
        <taxon>Pseudomonadota</taxon>
        <taxon>Gammaproteobacteria</taxon>
        <taxon>Pseudomonadales</taxon>
        <taxon>Pseudomonadaceae</taxon>
        <taxon>Pseudomonas</taxon>
    </lineage>
</organism>
<dbReference type="EMBL" id="CP027169">
    <property type="protein sequence ID" value="AVK08159.1"/>
    <property type="molecule type" value="Genomic_DNA"/>
</dbReference>
<feature type="region of interest" description="Disordered" evidence="1">
    <location>
        <begin position="44"/>
        <end position="73"/>
    </location>
</feature>
<gene>
    <name evidence="2" type="ORF">CSB93_1238</name>
</gene>
<protein>
    <recommendedName>
        <fullName evidence="4">Cytochrome c</fullName>
    </recommendedName>
</protein>
<name>A0A2R3J1V2_9PSED</name>
<feature type="region of interest" description="Disordered" evidence="1">
    <location>
        <begin position="1"/>
        <end position="24"/>
    </location>
</feature>
<evidence type="ECO:0008006" key="4">
    <source>
        <dbReference type="Google" id="ProtNLM"/>
    </source>
</evidence>
<dbReference type="Proteomes" id="UP000238390">
    <property type="component" value="Chromosome"/>
</dbReference>
<dbReference type="AlphaFoldDB" id="A0A2R3J1V2"/>
<evidence type="ECO:0000313" key="3">
    <source>
        <dbReference type="Proteomes" id="UP000238390"/>
    </source>
</evidence>
<accession>A0A2R3J1V2</accession>
<evidence type="ECO:0000313" key="2">
    <source>
        <dbReference type="EMBL" id="AVK08159.1"/>
    </source>
</evidence>